<accession>A0A553IJR7</accession>
<dbReference type="RefSeq" id="WP_081423662.1">
    <property type="nucleotide sequence ID" value="NZ_JACAOH010000001.1"/>
</dbReference>
<keyword evidence="7" id="KW-0630">Potassium</keyword>
<keyword evidence="5" id="KW-0067">ATP-binding</keyword>
<evidence type="ECO:0000259" key="8">
    <source>
        <dbReference type="Pfam" id="PF02773"/>
    </source>
</evidence>
<protein>
    <submittedName>
        <fullName evidence="9">Methionine adenosyltransferase</fullName>
    </submittedName>
</protein>
<keyword evidence="6" id="KW-0460">Magnesium</keyword>
<dbReference type="InterPro" id="IPR022630">
    <property type="entry name" value="S-AdoMet_synt_C"/>
</dbReference>
<evidence type="ECO:0000256" key="6">
    <source>
        <dbReference type="ARBA" id="ARBA00022842"/>
    </source>
</evidence>
<dbReference type="EMBL" id="VKID01000001">
    <property type="protein sequence ID" value="TRY00467.1"/>
    <property type="molecule type" value="Genomic_DNA"/>
</dbReference>
<dbReference type="PANTHER" id="PTHR11964">
    <property type="entry name" value="S-ADENOSYLMETHIONINE SYNTHETASE"/>
    <property type="match status" value="1"/>
</dbReference>
<feature type="domain" description="S-adenosylmethionine synthetase C-terminal" evidence="8">
    <location>
        <begin position="9"/>
        <end position="79"/>
    </location>
</feature>
<comment type="caution">
    <text evidence="9">The sequence shown here is derived from an EMBL/GenBank/DDBJ whole genome shotgun (WGS) entry which is preliminary data.</text>
</comment>
<dbReference type="Proteomes" id="UP000315938">
    <property type="component" value="Unassembled WGS sequence"/>
</dbReference>
<keyword evidence="3" id="KW-0479">Metal-binding</keyword>
<evidence type="ECO:0000256" key="2">
    <source>
        <dbReference type="ARBA" id="ARBA00022679"/>
    </source>
</evidence>
<dbReference type="GO" id="GO:0006730">
    <property type="term" value="P:one-carbon metabolic process"/>
    <property type="evidence" value="ECO:0007669"/>
    <property type="project" value="UniProtKB-KW"/>
</dbReference>
<dbReference type="Gene3D" id="3.30.300.10">
    <property type="match status" value="1"/>
</dbReference>
<evidence type="ECO:0000313" key="9">
    <source>
        <dbReference type="EMBL" id="TRY00467.1"/>
    </source>
</evidence>
<dbReference type="InterPro" id="IPR022636">
    <property type="entry name" value="S-AdoMet_synthetase_sfam"/>
</dbReference>
<proteinExistence type="predicted"/>
<keyword evidence="4" id="KW-0547">Nucleotide-binding</keyword>
<dbReference type="GO" id="GO:0046872">
    <property type="term" value="F:metal ion binding"/>
    <property type="evidence" value="ECO:0007669"/>
    <property type="project" value="UniProtKB-KW"/>
</dbReference>
<evidence type="ECO:0000256" key="5">
    <source>
        <dbReference type="ARBA" id="ARBA00022840"/>
    </source>
</evidence>
<evidence type="ECO:0000256" key="1">
    <source>
        <dbReference type="ARBA" id="ARBA00022563"/>
    </source>
</evidence>
<evidence type="ECO:0000256" key="7">
    <source>
        <dbReference type="ARBA" id="ARBA00022958"/>
    </source>
</evidence>
<dbReference type="GeneID" id="99574053"/>
<dbReference type="InterPro" id="IPR002133">
    <property type="entry name" value="S-AdoMet_synthetase"/>
</dbReference>
<dbReference type="AlphaFoldDB" id="A0A553IJR7"/>
<dbReference type="GO" id="GO:0005524">
    <property type="term" value="F:ATP binding"/>
    <property type="evidence" value="ECO:0007669"/>
    <property type="project" value="UniProtKB-KW"/>
</dbReference>
<evidence type="ECO:0000256" key="3">
    <source>
        <dbReference type="ARBA" id="ARBA00022723"/>
    </source>
</evidence>
<keyword evidence="2 9" id="KW-0808">Transferase</keyword>
<dbReference type="GO" id="GO:0004478">
    <property type="term" value="F:methionine adenosyltransferase activity"/>
    <property type="evidence" value="ECO:0007669"/>
    <property type="project" value="InterPro"/>
</dbReference>
<evidence type="ECO:0000256" key="4">
    <source>
        <dbReference type="ARBA" id="ARBA00022741"/>
    </source>
</evidence>
<dbReference type="GO" id="GO:0006556">
    <property type="term" value="P:S-adenosylmethionine biosynthetic process"/>
    <property type="evidence" value="ECO:0007669"/>
    <property type="project" value="InterPro"/>
</dbReference>
<reference evidence="9 10" key="1">
    <citation type="submission" date="2019-07" db="EMBL/GenBank/DDBJ databases">
        <title>Genome sequence of Acholeplasma laidlawii strain with increased resistance to erythromycin.</title>
        <authorList>
            <person name="Medvedeva E.S."/>
            <person name="Baranova N.B."/>
            <person name="Siniagina M.N."/>
            <person name="Mouzykantov A."/>
            <person name="Chernova O.A."/>
            <person name="Chernov V.M."/>
        </authorList>
    </citation>
    <scope>NUCLEOTIDE SEQUENCE [LARGE SCALE GENOMIC DNA]</scope>
    <source>
        <strain evidence="9 10">PG8REry</strain>
    </source>
</reference>
<name>A0A553IJR7_ACHLA</name>
<organism evidence="9 10">
    <name type="scientific">Acholeplasma laidlawii</name>
    <dbReference type="NCBI Taxonomy" id="2148"/>
    <lineage>
        <taxon>Bacteria</taxon>
        <taxon>Bacillati</taxon>
        <taxon>Mycoplasmatota</taxon>
        <taxon>Mollicutes</taxon>
        <taxon>Acholeplasmatales</taxon>
        <taxon>Acholeplasmataceae</taxon>
        <taxon>Acholeplasma</taxon>
    </lineage>
</organism>
<sequence>MRQENGINSIGLAEPVSLYIDTFGTGKLSDEDLLYLLKVYFDFTSSNIRKELELDKVKFSSLSAFGHVGRDDLNVKWEKTESKANELSEAYGKAKRTAQVL</sequence>
<keyword evidence="1" id="KW-0554">One-carbon metabolism</keyword>
<dbReference type="Pfam" id="PF02773">
    <property type="entry name" value="S-AdoMet_synt_C"/>
    <property type="match status" value="1"/>
</dbReference>
<gene>
    <name evidence="9" type="ORF">FNV44_00935</name>
</gene>
<evidence type="ECO:0000313" key="10">
    <source>
        <dbReference type="Proteomes" id="UP000315938"/>
    </source>
</evidence>
<dbReference type="SUPFAM" id="SSF55973">
    <property type="entry name" value="S-adenosylmethionine synthetase"/>
    <property type="match status" value="1"/>
</dbReference>